<accession>A0A8H3ADT5</accession>
<dbReference type="PANTHER" id="PTHR31223:SF70">
    <property type="entry name" value="LOG FAMILY PROTEIN YJL055W"/>
    <property type="match status" value="1"/>
</dbReference>
<sequence length="232" mass="24257">MKGTTLSPNTACVYCGSSPGTSPEYMQVAEAVGRALAQAGIGLVYGGGRRGLMGGVAFACAQAGGSVTGVLPQAIKASGGEGTGPILASKSDEDESIWAKAETIVVNSMHERKKTMATHSGAFIGLPGGYGTFEEVLEVVTWNQLGIHLKPVIVINARGYYEPLKLLIQNGVQEGFIKSANASLVTILDPPADGDWGKALVQVLGTWKPDETAGYKWNWSQTQASKESIDAI</sequence>
<dbReference type="GO" id="GO:0005829">
    <property type="term" value="C:cytosol"/>
    <property type="evidence" value="ECO:0007669"/>
    <property type="project" value="TreeGrafter"/>
</dbReference>
<evidence type="ECO:0000313" key="2">
    <source>
        <dbReference type="Proteomes" id="UP000663840"/>
    </source>
</evidence>
<dbReference type="NCBIfam" id="TIGR00730">
    <property type="entry name" value="Rossman fold protein, TIGR00730 family"/>
    <property type="match status" value="1"/>
</dbReference>
<dbReference type="AlphaFoldDB" id="A0A8H3ADT5"/>
<comment type="caution">
    <text evidence="1">The sequence shown here is derived from an EMBL/GenBank/DDBJ whole genome shotgun (WGS) entry which is preliminary data.</text>
</comment>
<dbReference type="EMBL" id="CAJMWR010001135">
    <property type="protein sequence ID" value="CAE6416550.1"/>
    <property type="molecule type" value="Genomic_DNA"/>
</dbReference>
<dbReference type="PANTHER" id="PTHR31223">
    <property type="entry name" value="LOG FAMILY PROTEIN YJL055W"/>
    <property type="match status" value="1"/>
</dbReference>
<dbReference type="InterPro" id="IPR031100">
    <property type="entry name" value="LOG_fam"/>
</dbReference>
<gene>
    <name evidence="1" type="ORF">RDB_LOCUS49584</name>
</gene>
<dbReference type="GO" id="GO:0009691">
    <property type="term" value="P:cytokinin biosynthetic process"/>
    <property type="evidence" value="ECO:0007669"/>
    <property type="project" value="InterPro"/>
</dbReference>
<dbReference type="GO" id="GO:0016799">
    <property type="term" value="F:hydrolase activity, hydrolyzing N-glycosyl compounds"/>
    <property type="evidence" value="ECO:0007669"/>
    <property type="project" value="TreeGrafter"/>
</dbReference>
<dbReference type="SUPFAM" id="SSF102405">
    <property type="entry name" value="MCP/YpsA-like"/>
    <property type="match status" value="1"/>
</dbReference>
<name>A0A8H3ADT5_9AGAM</name>
<organism evidence="1 2">
    <name type="scientific">Rhizoctonia solani</name>
    <dbReference type="NCBI Taxonomy" id="456999"/>
    <lineage>
        <taxon>Eukaryota</taxon>
        <taxon>Fungi</taxon>
        <taxon>Dikarya</taxon>
        <taxon>Basidiomycota</taxon>
        <taxon>Agaricomycotina</taxon>
        <taxon>Agaricomycetes</taxon>
        <taxon>Cantharellales</taxon>
        <taxon>Ceratobasidiaceae</taxon>
        <taxon>Rhizoctonia</taxon>
    </lineage>
</organism>
<protein>
    <submittedName>
        <fullName evidence="1">Uncharacterized protein</fullName>
    </submittedName>
</protein>
<reference evidence="1" key="1">
    <citation type="submission" date="2021-01" db="EMBL/GenBank/DDBJ databases">
        <authorList>
            <person name="Kaushik A."/>
        </authorList>
    </citation>
    <scope>NUCLEOTIDE SEQUENCE</scope>
    <source>
        <strain evidence="1">AG1-1A</strain>
    </source>
</reference>
<evidence type="ECO:0000313" key="1">
    <source>
        <dbReference type="EMBL" id="CAE6416550.1"/>
    </source>
</evidence>
<proteinExistence type="predicted"/>
<dbReference type="Gene3D" id="3.40.50.450">
    <property type="match status" value="1"/>
</dbReference>
<dbReference type="Pfam" id="PF03641">
    <property type="entry name" value="Lysine_decarbox"/>
    <property type="match status" value="1"/>
</dbReference>
<dbReference type="Proteomes" id="UP000663840">
    <property type="component" value="Unassembled WGS sequence"/>
</dbReference>
<dbReference type="InterPro" id="IPR005269">
    <property type="entry name" value="LOG"/>
</dbReference>